<comment type="caution">
    <text evidence="1">The sequence shown here is derived from an EMBL/GenBank/DDBJ whole genome shotgun (WGS) entry which is preliminary data.</text>
</comment>
<protein>
    <submittedName>
        <fullName evidence="1">Uncharacterized protein</fullName>
    </submittedName>
</protein>
<proteinExistence type="predicted"/>
<keyword evidence="2" id="KW-1185">Reference proteome</keyword>
<reference evidence="1" key="1">
    <citation type="submission" date="2018-04" db="EMBL/GenBank/DDBJ databases">
        <title>Whole genome sequencing of Hypsizygus marmoreus.</title>
        <authorList>
            <person name="Choi I.-G."/>
            <person name="Min B."/>
            <person name="Kim J.-G."/>
            <person name="Kim S."/>
            <person name="Oh Y.-L."/>
            <person name="Kong W.-S."/>
            <person name="Park H."/>
            <person name="Jeong J."/>
            <person name="Song E.-S."/>
        </authorList>
    </citation>
    <scope>NUCLEOTIDE SEQUENCE [LARGE SCALE GENOMIC DNA]</scope>
    <source>
        <strain evidence="1">51987-8</strain>
    </source>
</reference>
<name>A0A369K4A2_HYPMA</name>
<gene>
    <name evidence="1" type="ORF">Hypma_003822</name>
</gene>
<dbReference type="AlphaFoldDB" id="A0A369K4A2"/>
<evidence type="ECO:0000313" key="1">
    <source>
        <dbReference type="EMBL" id="RDB27597.1"/>
    </source>
</evidence>
<dbReference type="Proteomes" id="UP000076154">
    <property type="component" value="Unassembled WGS sequence"/>
</dbReference>
<organism evidence="1 2">
    <name type="scientific">Hypsizygus marmoreus</name>
    <name type="common">White beech mushroom</name>
    <name type="synonym">Agaricus marmoreus</name>
    <dbReference type="NCBI Taxonomy" id="39966"/>
    <lineage>
        <taxon>Eukaryota</taxon>
        <taxon>Fungi</taxon>
        <taxon>Dikarya</taxon>
        <taxon>Basidiomycota</taxon>
        <taxon>Agaricomycotina</taxon>
        <taxon>Agaricomycetes</taxon>
        <taxon>Agaricomycetidae</taxon>
        <taxon>Agaricales</taxon>
        <taxon>Tricholomatineae</taxon>
        <taxon>Lyophyllaceae</taxon>
        <taxon>Hypsizygus</taxon>
    </lineage>
</organism>
<sequence>MTSNLEQEEVSLPDNWTVCVKNDSEAFEYDALSNKYCDGPIDAEMSSILTAIHLLDANTMGMAVACSFMPTDDLFAEPMPVIHLTVESLEVLKTAPTTQTPVHIYISSTSQWHGGT</sequence>
<evidence type="ECO:0000313" key="2">
    <source>
        <dbReference type="Proteomes" id="UP000076154"/>
    </source>
</evidence>
<dbReference type="InParanoid" id="A0A369K4A2"/>
<dbReference type="EMBL" id="LUEZ02000015">
    <property type="protein sequence ID" value="RDB27597.1"/>
    <property type="molecule type" value="Genomic_DNA"/>
</dbReference>
<accession>A0A369K4A2</accession>